<dbReference type="GO" id="GO:1990904">
    <property type="term" value="C:ribonucleoprotein complex"/>
    <property type="evidence" value="ECO:0007669"/>
    <property type="project" value="UniProtKB-KW"/>
</dbReference>
<evidence type="ECO:0000256" key="2">
    <source>
        <dbReference type="ARBA" id="ARBA00022980"/>
    </source>
</evidence>
<organism evidence="5 6">
    <name type="scientific">Candidatus Magasanikbacteria bacterium RIFOXYA2_FULL_44_8</name>
    <dbReference type="NCBI Taxonomy" id="1798696"/>
    <lineage>
        <taxon>Bacteria</taxon>
        <taxon>Candidatus Magasanikiibacteriota</taxon>
    </lineage>
</organism>
<gene>
    <name evidence="5" type="ORF">A2261_02270</name>
</gene>
<dbReference type="Gene3D" id="2.30.170.40">
    <property type="entry name" value="Ribosomal protein L28/L24"/>
    <property type="match status" value="1"/>
</dbReference>
<keyword evidence="2 5" id="KW-0689">Ribosomal protein</keyword>
<reference evidence="5 6" key="1">
    <citation type="journal article" date="2016" name="Nat. Commun.">
        <title>Thousands of microbial genomes shed light on interconnected biogeochemical processes in an aquifer system.</title>
        <authorList>
            <person name="Anantharaman K."/>
            <person name="Brown C.T."/>
            <person name="Hug L.A."/>
            <person name="Sharon I."/>
            <person name="Castelle C.J."/>
            <person name="Probst A.J."/>
            <person name="Thomas B.C."/>
            <person name="Singh A."/>
            <person name="Wilkins M.J."/>
            <person name="Karaoz U."/>
            <person name="Brodie E.L."/>
            <person name="Williams K.H."/>
            <person name="Hubbard S.S."/>
            <person name="Banfield J.F."/>
        </authorList>
    </citation>
    <scope>NUCLEOTIDE SEQUENCE [LARGE SCALE GENOMIC DNA]</scope>
</reference>
<dbReference type="GO" id="GO:0005840">
    <property type="term" value="C:ribosome"/>
    <property type="evidence" value="ECO:0007669"/>
    <property type="project" value="UniProtKB-KW"/>
</dbReference>
<dbReference type="InterPro" id="IPR034704">
    <property type="entry name" value="Ribosomal_bL28/bL31-like_sf"/>
</dbReference>
<dbReference type="InterPro" id="IPR037147">
    <property type="entry name" value="Ribosomal_bL28_sf"/>
</dbReference>
<dbReference type="Pfam" id="PF00830">
    <property type="entry name" value="Ribosomal_L28"/>
    <property type="match status" value="1"/>
</dbReference>
<dbReference type="InterPro" id="IPR026569">
    <property type="entry name" value="Ribosomal_bL28"/>
</dbReference>
<sequence length="58" mass="6435">MSRSCDLCGKKAMRANHVSHAKNRVPRRQKPNLQLLTVANGKVRACSTCRRTSVKKAA</sequence>
<dbReference type="GO" id="GO:0006412">
    <property type="term" value="P:translation"/>
    <property type="evidence" value="ECO:0007669"/>
    <property type="project" value="InterPro"/>
</dbReference>
<evidence type="ECO:0000256" key="1">
    <source>
        <dbReference type="ARBA" id="ARBA00008760"/>
    </source>
</evidence>
<protein>
    <recommendedName>
        <fullName evidence="4">Large ribosomal subunit protein bL28</fullName>
    </recommendedName>
</protein>
<dbReference type="PANTHER" id="PTHR39080">
    <property type="entry name" value="50S RIBOSOMAL PROTEIN L28"/>
    <property type="match status" value="1"/>
</dbReference>
<dbReference type="Proteomes" id="UP000177803">
    <property type="component" value="Unassembled WGS sequence"/>
</dbReference>
<dbReference type="InterPro" id="IPR001383">
    <property type="entry name" value="Ribosomal_bL28_bact-type"/>
</dbReference>
<dbReference type="EMBL" id="MFQR01000059">
    <property type="protein sequence ID" value="OGH83851.1"/>
    <property type="molecule type" value="Genomic_DNA"/>
</dbReference>
<comment type="similarity">
    <text evidence="1">Belongs to the bacterial ribosomal protein bL28 family.</text>
</comment>
<dbReference type="NCBIfam" id="TIGR00009">
    <property type="entry name" value="L28"/>
    <property type="match status" value="1"/>
</dbReference>
<evidence type="ECO:0000313" key="6">
    <source>
        <dbReference type="Proteomes" id="UP000177803"/>
    </source>
</evidence>
<evidence type="ECO:0000256" key="4">
    <source>
        <dbReference type="ARBA" id="ARBA00035174"/>
    </source>
</evidence>
<dbReference type="GO" id="GO:0003735">
    <property type="term" value="F:structural constituent of ribosome"/>
    <property type="evidence" value="ECO:0007669"/>
    <property type="project" value="InterPro"/>
</dbReference>
<evidence type="ECO:0000256" key="3">
    <source>
        <dbReference type="ARBA" id="ARBA00023274"/>
    </source>
</evidence>
<dbReference type="AlphaFoldDB" id="A0A1F6NIU6"/>
<accession>A0A1F6NIU6</accession>
<dbReference type="InterPro" id="IPR050096">
    <property type="entry name" value="Bacterial_rp_bL28"/>
</dbReference>
<keyword evidence="3" id="KW-0687">Ribonucleoprotein</keyword>
<evidence type="ECO:0000313" key="5">
    <source>
        <dbReference type="EMBL" id="OGH83851.1"/>
    </source>
</evidence>
<proteinExistence type="inferred from homology"/>
<name>A0A1F6NIU6_9BACT</name>
<dbReference type="PANTHER" id="PTHR39080:SF1">
    <property type="entry name" value="LARGE RIBOSOMAL SUBUNIT PROTEIN BL28A"/>
    <property type="match status" value="1"/>
</dbReference>
<dbReference type="SUPFAM" id="SSF143800">
    <property type="entry name" value="L28p-like"/>
    <property type="match status" value="1"/>
</dbReference>
<comment type="caution">
    <text evidence="5">The sequence shown here is derived from an EMBL/GenBank/DDBJ whole genome shotgun (WGS) entry which is preliminary data.</text>
</comment>